<dbReference type="AlphaFoldDB" id="A0A7S1LDG4"/>
<reference evidence="1" key="1">
    <citation type="submission" date="2021-01" db="EMBL/GenBank/DDBJ databases">
        <authorList>
            <person name="Corre E."/>
            <person name="Pelletier E."/>
            <person name="Niang G."/>
            <person name="Scheremetjew M."/>
            <person name="Finn R."/>
            <person name="Kale V."/>
            <person name="Holt S."/>
            <person name="Cochrane G."/>
            <person name="Meng A."/>
            <person name="Brown T."/>
            <person name="Cohen L."/>
        </authorList>
    </citation>
    <scope>NUCLEOTIDE SEQUENCE</scope>
    <source>
        <strain evidence="1">CCAP 1951/1</strain>
    </source>
</reference>
<evidence type="ECO:0000313" key="1">
    <source>
        <dbReference type="EMBL" id="CAD9101195.1"/>
    </source>
</evidence>
<name>A0A7S1LDG4_NEODS</name>
<sequence length="343" mass="39292">MLSRSFRRLCLKEAIGTQMGGVPFYGNLYQGRVNPDDYQPSQYSTNEEARAAMLTYQKVYADDDPYIRVKLDKCPYFALCDMVVWHGMAPTYLDPGLLTAEEHHLMLLFSRGYYEKWKQIHSVVREVAPKPRIKKGRFALSRRLMEYAGCSEHQIKRAQDLLIDDASFIGMKPGLWSTAHLDESLRDHLTGRVLEFAGLSEAQMADIFDTLERMRTVVVRRRDTRRKRAFAITTGQDDFQATSEAEDAEPASLTFQFSEVPTLFDLHKVLGLESYSGQLKCHTYVDPDGTERSISISDEDVYFDYLVNSFYQARLELTTGSTSPFVITVEEHTRAEAAKGRWL</sequence>
<organism evidence="1">
    <name type="scientific">Neobodo designis</name>
    <name type="common">Flagellated protozoan</name>
    <name type="synonym">Bodo designis</name>
    <dbReference type="NCBI Taxonomy" id="312471"/>
    <lineage>
        <taxon>Eukaryota</taxon>
        <taxon>Discoba</taxon>
        <taxon>Euglenozoa</taxon>
        <taxon>Kinetoplastea</taxon>
        <taxon>Metakinetoplastina</taxon>
        <taxon>Neobodonida</taxon>
        <taxon>Neobodo</taxon>
    </lineage>
</organism>
<protein>
    <submittedName>
        <fullName evidence="1">Uncharacterized protein</fullName>
    </submittedName>
</protein>
<gene>
    <name evidence="1" type="ORF">NDES1114_LOCUS7321</name>
</gene>
<dbReference type="EMBL" id="HBGF01011012">
    <property type="protein sequence ID" value="CAD9101195.1"/>
    <property type="molecule type" value="Transcribed_RNA"/>
</dbReference>
<accession>A0A7S1LDG4</accession>
<proteinExistence type="predicted"/>